<dbReference type="HAMAP" id="MF_00130">
    <property type="entry name" value="RecU"/>
    <property type="match status" value="1"/>
</dbReference>
<gene>
    <name evidence="13 14" type="primary">recU</name>
    <name evidence="14" type="ORF">EELLY_v1c06820</name>
</gene>
<dbReference type="GO" id="GO:0006310">
    <property type="term" value="P:DNA recombination"/>
    <property type="evidence" value="ECO:0007669"/>
    <property type="project" value="UniProtKB-UniRule"/>
</dbReference>
<protein>
    <recommendedName>
        <fullName evidence="12 13">Holliday junction resolvase RecU</fullName>
        <ecNumber evidence="13">3.1.21.10</ecNumber>
    </recommendedName>
    <alternativeName>
        <fullName evidence="13">Recombination protein U homolog</fullName>
    </alternativeName>
</protein>
<dbReference type="GO" id="GO:0007059">
    <property type="term" value="P:chromosome segregation"/>
    <property type="evidence" value="ECO:0007669"/>
    <property type="project" value="UniProtKB-UniRule"/>
</dbReference>
<dbReference type="CDD" id="cd22354">
    <property type="entry name" value="RecU-like"/>
    <property type="match status" value="1"/>
</dbReference>
<dbReference type="AlphaFoldDB" id="A0A8E2UAY2"/>
<comment type="caution">
    <text evidence="13">Lacks conserved residue(s) required for the propagation of feature annotation.</text>
</comment>
<evidence type="ECO:0000256" key="2">
    <source>
        <dbReference type="ARBA" id="ARBA00022490"/>
    </source>
</evidence>
<dbReference type="GO" id="GO:0003676">
    <property type="term" value="F:nucleic acid binding"/>
    <property type="evidence" value="ECO:0007669"/>
    <property type="project" value="InterPro"/>
</dbReference>
<dbReference type="GO" id="GO:0008821">
    <property type="term" value="F:crossover junction DNA endonuclease activity"/>
    <property type="evidence" value="ECO:0007669"/>
    <property type="project" value="UniProtKB-EC"/>
</dbReference>
<dbReference type="InterPro" id="IPR011335">
    <property type="entry name" value="Restrct_endonuc-II-like"/>
</dbReference>
<feature type="binding site" evidence="13">
    <location>
        <position position="59"/>
    </location>
    <ligand>
        <name>Mg(2+)</name>
        <dbReference type="ChEBI" id="CHEBI:18420"/>
    </ligand>
</feature>
<dbReference type="InterPro" id="IPR011856">
    <property type="entry name" value="tRNA_endonuc-like_dom_sf"/>
</dbReference>
<evidence type="ECO:0000256" key="12">
    <source>
        <dbReference type="ARBA" id="ARBA00029523"/>
    </source>
</evidence>
<comment type="similarity">
    <text evidence="11 13">Belongs to the RecU family.</text>
</comment>
<dbReference type="SUPFAM" id="SSF52980">
    <property type="entry name" value="Restriction endonuclease-like"/>
    <property type="match status" value="1"/>
</dbReference>
<feature type="site" description="Transition state stabilizer" evidence="13">
    <location>
        <position position="74"/>
    </location>
</feature>
<evidence type="ECO:0000256" key="7">
    <source>
        <dbReference type="ARBA" id="ARBA00022801"/>
    </source>
</evidence>
<evidence type="ECO:0000313" key="15">
    <source>
        <dbReference type="Proteomes" id="UP000239010"/>
    </source>
</evidence>
<accession>A0A8E2UAY2</accession>
<evidence type="ECO:0000256" key="13">
    <source>
        <dbReference type="HAMAP-Rule" id="MF_00130"/>
    </source>
</evidence>
<keyword evidence="15" id="KW-1185">Reference proteome</keyword>
<dbReference type="EC" id="3.1.21.10" evidence="13"/>
<keyword evidence="8 13" id="KW-0460">Magnesium</keyword>
<dbReference type="RefSeq" id="WP_104206073.1">
    <property type="nucleotide sequence ID" value="NZ_PHND01000001.1"/>
</dbReference>
<evidence type="ECO:0000256" key="5">
    <source>
        <dbReference type="ARBA" id="ARBA00022759"/>
    </source>
</evidence>
<name>A0A8E2UAY2_9MOLU</name>
<comment type="cofactor">
    <cofactor evidence="13">
        <name>Mg(2+)</name>
        <dbReference type="ChEBI" id="CHEBI:18420"/>
    </cofactor>
    <text evidence="13">Binds 1 Mg(2+) ion per subunit.</text>
</comment>
<comment type="subcellular location">
    <subcellularLocation>
        <location evidence="1 13">Cytoplasm</location>
    </subcellularLocation>
</comment>
<proteinExistence type="inferred from homology"/>
<keyword evidence="7 13" id="KW-0378">Hydrolase</keyword>
<evidence type="ECO:0000256" key="8">
    <source>
        <dbReference type="ARBA" id="ARBA00022842"/>
    </source>
</evidence>
<dbReference type="EMBL" id="PHND01000001">
    <property type="protein sequence ID" value="PPE04996.1"/>
    <property type="molecule type" value="Genomic_DNA"/>
</dbReference>
<organism evidence="14 15">
    <name type="scientific">Entomoplasma ellychniae</name>
    <dbReference type="NCBI Taxonomy" id="2114"/>
    <lineage>
        <taxon>Bacteria</taxon>
        <taxon>Bacillati</taxon>
        <taxon>Mycoplasmatota</taxon>
        <taxon>Mollicutes</taxon>
        <taxon>Entomoplasmatales</taxon>
        <taxon>Entomoplasmataceae</taxon>
        <taxon>Entomoplasma</taxon>
    </lineage>
</organism>
<dbReference type="Pfam" id="PF03838">
    <property type="entry name" value="RecU"/>
    <property type="match status" value="1"/>
</dbReference>
<evidence type="ECO:0000256" key="3">
    <source>
        <dbReference type="ARBA" id="ARBA00022722"/>
    </source>
</evidence>
<dbReference type="GO" id="GO:0000287">
    <property type="term" value="F:magnesium ion binding"/>
    <property type="evidence" value="ECO:0007669"/>
    <property type="project" value="UniProtKB-UniRule"/>
</dbReference>
<evidence type="ECO:0000256" key="1">
    <source>
        <dbReference type="ARBA" id="ARBA00004496"/>
    </source>
</evidence>
<evidence type="ECO:0000256" key="10">
    <source>
        <dbReference type="ARBA" id="ARBA00023204"/>
    </source>
</evidence>
<dbReference type="GO" id="GO:0006281">
    <property type="term" value="P:DNA repair"/>
    <property type="evidence" value="ECO:0007669"/>
    <property type="project" value="UniProtKB-UniRule"/>
</dbReference>
<sequence>MIPLKNKGMFLETILNITNKKYNDENICLVNKIPTNFKILSNEFSDKRTFVFDQNYNCDYIGVYKGEYIEFEAKETSKKYFDFNLIRNNQNEKMQKVHNHGGLSFLIIYFSEFETYFLADYISVKQWVFNNKKRVPYEWFTKFAYEIFLSSDLKLDYLKGINNILKK</sequence>
<keyword evidence="9 13" id="KW-0233">DNA recombination</keyword>
<evidence type="ECO:0000313" key="14">
    <source>
        <dbReference type="EMBL" id="PPE04996.1"/>
    </source>
</evidence>
<comment type="catalytic activity">
    <reaction evidence="13">
        <text>Endonucleolytic cleavage at a junction such as a reciprocal single-stranded crossover between two homologous DNA duplexes (Holliday junction).</text>
        <dbReference type="EC" id="3.1.21.10"/>
    </reaction>
</comment>
<comment type="function">
    <text evidence="13">Endonuclease that resolves Holliday junction intermediates in genetic recombination. Cleaves mobile four-strand junctions by introducing symmetrical nicks in paired strands. Promotes annealing of linear ssDNA with homologous dsDNA. Required for DNA repair, homologous recombination and chromosome segregation.</text>
</comment>
<keyword evidence="6 13" id="KW-0227">DNA damage</keyword>
<reference evidence="14 15" key="1">
    <citation type="submission" date="2017-11" db="EMBL/GenBank/DDBJ databases">
        <title>Genome sequence of Entomoplasma ellychniae ELCN-1 (ATCC 43707).</title>
        <authorList>
            <person name="Lo W.-S."/>
            <person name="Gasparich G.E."/>
            <person name="Kuo C.-H."/>
        </authorList>
    </citation>
    <scope>NUCLEOTIDE SEQUENCE [LARGE SCALE GENOMIC DNA]</scope>
    <source>
        <strain evidence="14 15">ELCN-1</strain>
    </source>
</reference>
<comment type="caution">
    <text evidence="14">The sequence shown here is derived from an EMBL/GenBank/DDBJ whole genome shotgun (WGS) entry which is preliminary data.</text>
</comment>
<keyword evidence="10 13" id="KW-0234">DNA repair</keyword>
<dbReference type="Proteomes" id="UP000239010">
    <property type="component" value="Unassembled WGS sequence"/>
</dbReference>
<evidence type="ECO:0000256" key="11">
    <source>
        <dbReference type="ARBA" id="ARBA00023447"/>
    </source>
</evidence>
<feature type="binding site" evidence="13">
    <location>
        <position position="72"/>
    </location>
    <ligand>
        <name>Mg(2+)</name>
        <dbReference type="ChEBI" id="CHEBI:18420"/>
    </ligand>
</feature>
<feature type="binding site" evidence="13">
    <location>
        <position position="90"/>
    </location>
    <ligand>
        <name>Mg(2+)</name>
        <dbReference type="ChEBI" id="CHEBI:18420"/>
    </ligand>
</feature>
<dbReference type="InterPro" id="IPR004612">
    <property type="entry name" value="Resolv_RecU"/>
</dbReference>
<keyword evidence="4 13" id="KW-0479">Metal-binding</keyword>
<keyword evidence="5 13" id="KW-0255">Endonuclease</keyword>
<keyword evidence="2 13" id="KW-0963">Cytoplasm</keyword>
<dbReference type="Gene3D" id="3.40.1350.10">
    <property type="match status" value="1"/>
</dbReference>
<evidence type="ECO:0000256" key="6">
    <source>
        <dbReference type="ARBA" id="ARBA00022763"/>
    </source>
</evidence>
<evidence type="ECO:0000256" key="4">
    <source>
        <dbReference type="ARBA" id="ARBA00022723"/>
    </source>
</evidence>
<evidence type="ECO:0000256" key="9">
    <source>
        <dbReference type="ARBA" id="ARBA00023172"/>
    </source>
</evidence>
<dbReference type="GO" id="GO:0005737">
    <property type="term" value="C:cytoplasm"/>
    <property type="evidence" value="ECO:0007669"/>
    <property type="project" value="UniProtKB-SubCell"/>
</dbReference>
<keyword evidence="3 13" id="KW-0540">Nuclease</keyword>